<accession>A0A9P0IHG8</accession>
<dbReference type="Proteomes" id="UP001153321">
    <property type="component" value="Chromosome 9"/>
</dbReference>
<organism evidence="5 6">
    <name type="scientific">Spodoptera littoralis</name>
    <name type="common">Egyptian cotton leafworm</name>
    <dbReference type="NCBI Taxonomy" id="7109"/>
    <lineage>
        <taxon>Eukaryota</taxon>
        <taxon>Metazoa</taxon>
        <taxon>Ecdysozoa</taxon>
        <taxon>Arthropoda</taxon>
        <taxon>Hexapoda</taxon>
        <taxon>Insecta</taxon>
        <taxon>Pterygota</taxon>
        <taxon>Neoptera</taxon>
        <taxon>Endopterygota</taxon>
        <taxon>Lepidoptera</taxon>
        <taxon>Glossata</taxon>
        <taxon>Ditrysia</taxon>
        <taxon>Noctuoidea</taxon>
        <taxon>Noctuidae</taxon>
        <taxon>Amphipyrinae</taxon>
        <taxon>Spodoptera</taxon>
    </lineage>
</organism>
<evidence type="ECO:0000256" key="3">
    <source>
        <dbReference type="ARBA" id="ARBA00023180"/>
    </source>
</evidence>
<dbReference type="GO" id="GO:0005121">
    <property type="term" value="F:Toll binding"/>
    <property type="evidence" value="ECO:0007669"/>
    <property type="project" value="TreeGrafter"/>
</dbReference>
<evidence type="ECO:0000256" key="2">
    <source>
        <dbReference type="ARBA" id="ARBA00023157"/>
    </source>
</evidence>
<dbReference type="InterPro" id="IPR032104">
    <property type="entry name" value="Spaetzle"/>
</dbReference>
<proteinExistence type="predicted"/>
<evidence type="ECO:0000256" key="1">
    <source>
        <dbReference type="ARBA" id="ARBA00022729"/>
    </source>
</evidence>
<gene>
    <name evidence="5" type="ORF">SPLIT_LOCUS12306</name>
</gene>
<dbReference type="InterPro" id="IPR029034">
    <property type="entry name" value="Cystine-knot_cytokine"/>
</dbReference>
<evidence type="ECO:0000259" key="4">
    <source>
        <dbReference type="Pfam" id="PF16077"/>
    </source>
</evidence>
<dbReference type="AlphaFoldDB" id="A0A9P0IHG8"/>
<dbReference type="SUPFAM" id="SSF57501">
    <property type="entry name" value="Cystine-knot cytokines"/>
    <property type="match status" value="1"/>
</dbReference>
<dbReference type="GO" id="GO:0021556">
    <property type="term" value="P:central nervous system formation"/>
    <property type="evidence" value="ECO:0007669"/>
    <property type="project" value="TreeGrafter"/>
</dbReference>
<evidence type="ECO:0000313" key="6">
    <source>
        <dbReference type="Proteomes" id="UP001153321"/>
    </source>
</evidence>
<dbReference type="GO" id="GO:0045087">
    <property type="term" value="P:innate immune response"/>
    <property type="evidence" value="ECO:0007669"/>
    <property type="project" value="TreeGrafter"/>
</dbReference>
<protein>
    <recommendedName>
        <fullName evidence="4">Spaetzle domain-containing protein</fullName>
    </recommendedName>
</protein>
<dbReference type="GO" id="GO:0008083">
    <property type="term" value="F:growth factor activity"/>
    <property type="evidence" value="ECO:0007669"/>
    <property type="project" value="TreeGrafter"/>
</dbReference>
<name>A0A9P0IHG8_SPOLI</name>
<evidence type="ECO:0000313" key="5">
    <source>
        <dbReference type="EMBL" id="CAH1646955.1"/>
    </source>
</evidence>
<reference evidence="5" key="1">
    <citation type="submission" date="2022-02" db="EMBL/GenBank/DDBJ databases">
        <authorList>
            <person name="King R."/>
        </authorList>
    </citation>
    <scope>NUCLEOTIDE SEQUENCE</scope>
</reference>
<dbReference type="GO" id="GO:0005615">
    <property type="term" value="C:extracellular space"/>
    <property type="evidence" value="ECO:0007669"/>
    <property type="project" value="UniProtKB-ARBA"/>
</dbReference>
<keyword evidence="6" id="KW-1185">Reference proteome</keyword>
<feature type="domain" description="Spaetzle" evidence="4">
    <location>
        <begin position="121"/>
        <end position="207"/>
    </location>
</feature>
<keyword evidence="1" id="KW-0732">Signal</keyword>
<keyword evidence="3" id="KW-0325">Glycoprotein</keyword>
<dbReference type="PANTHER" id="PTHR23199:SF12">
    <property type="entry name" value="NEUROTROPHIN 1-RELATED"/>
    <property type="match status" value="1"/>
</dbReference>
<sequence length="213" mass="24184">MLYSDCLVLRGITTANMHIFRCMLSSLELANGASTTKDGDSSIVFPGPTQDIKNRYGNVVPEKCKDMNFCTVKPNDYPQDLFNKIFKGKFKEPIFQPTFMMTDDRQGDPDEVDDCDTVVTFEPLYKVKSLEGEWRTVVQAPEENYLQMVRIESCKSVGSACFTSFRDPTGLKPFCKQKYSVWEFLVHDGKNGTEKIKVNLPTCCACQYKRSLA</sequence>
<dbReference type="PANTHER" id="PTHR23199">
    <property type="entry name" value="NEUROTROPHIN 1-RELATED"/>
    <property type="match status" value="1"/>
</dbReference>
<dbReference type="Pfam" id="PF16077">
    <property type="entry name" value="Spaetzle"/>
    <property type="match status" value="1"/>
</dbReference>
<dbReference type="EMBL" id="LR824540">
    <property type="protein sequence ID" value="CAH1646955.1"/>
    <property type="molecule type" value="Genomic_DNA"/>
</dbReference>
<dbReference type="InterPro" id="IPR052444">
    <property type="entry name" value="Spz/Toll_ligand-like"/>
</dbReference>
<keyword evidence="2" id="KW-1015">Disulfide bond</keyword>
<dbReference type="Gene3D" id="2.10.90.10">
    <property type="entry name" value="Cystine-knot cytokines"/>
    <property type="match status" value="1"/>
</dbReference>